<evidence type="ECO:0000256" key="1">
    <source>
        <dbReference type="ARBA" id="ARBA00022603"/>
    </source>
</evidence>
<dbReference type="InterPro" id="IPR013216">
    <property type="entry name" value="Methyltransf_11"/>
</dbReference>
<evidence type="ECO:0000313" key="7">
    <source>
        <dbReference type="Proteomes" id="UP000012042"/>
    </source>
</evidence>
<feature type="transmembrane region" description="Helical" evidence="4">
    <location>
        <begin position="64"/>
        <end position="83"/>
    </location>
</feature>
<keyword evidence="4" id="KW-0472">Membrane</keyword>
<feature type="domain" description="Methyltransferase type 11" evidence="5">
    <location>
        <begin position="106"/>
        <end position="215"/>
    </location>
</feature>
<evidence type="ECO:0000259" key="5">
    <source>
        <dbReference type="Pfam" id="PF08241"/>
    </source>
</evidence>
<dbReference type="Proteomes" id="UP000012042">
    <property type="component" value="Chromosome"/>
</dbReference>
<dbReference type="EMBL" id="AP012167">
    <property type="protein sequence ID" value="BAN06797.1"/>
    <property type="molecule type" value="Genomic_DNA"/>
</dbReference>
<organism evidence="6 7">
    <name type="scientific">Levilactobacillus brevis KB290</name>
    <dbReference type="NCBI Taxonomy" id="1001583"/>
    <lineage>
        <taxon>Bacteria</taxon>
        <taxon>Bacillati</taxon>
        <taxon>Bacillota</taxon>
        <taxon>Bacilli</taxon>
        <taxon>Lactobacillales</taxon>
        <taxon>Lactobacillaceae</taxon>
        <taxon>Levilactobacillus</taxon>
    </lineage>
</organism>
<keyword evidence="1 6" id="KW-0489">Methyltransferase</keyword>
<dbReference type="PANTHER" id="PTHR45277">
    <property type="entry name" value="EXPRESSED PROTEIN"/>
    <property type="match status" value="1"/>
</dbReference>
<evidence type="ECO:0000256" key="2">
    <source>
        <dbReference type="ARBA" id="ARBA00022679"/>
    </source>
</evidence>
<dbReference type="AlphaFoldDB" id="M5AEL2"/>
<dbReference type="PROSITE" id="PS01184">
    <property type="entry name" value="UBIE_2"/>
    <property type="match status" value="1"/>
</dbReference>
<sequence length="262" mass="28818">MLLFLVVSSWLVCYTGKSEKKSGETYLKTVRENGIDGVGGLVAFTSLAVVCFIVWLATGLTTSWLIATLFYVAMASCFLYTTLIGKQKIWDQQLPQLTLSTDTRALDIGCGHGMVLFKIAHRLPAGGHITGIDIWRQQDQTNNSLATVTQRIHAEGLDQVAAVQTADMRELPFADNQFNAIVSSLAIHNVKPKTGRLQSLREIARVLQPGGQLVIADLGFSCNAYRQELTRLGFHDIQVTSTGVIGWWGGPWMPTLVLRAIR</sequence>
<dbReference type="InterPro" id="IPR029063">
    <property type="entry name" value="SAM-dependent_MTases_sf"/>
</dbReference>
<gene>
    <name evidence="6" type="ORF">LVISKB_1162</name>
</gene>
<evidence type="ECO:0000256" key="3">
    <source>
        <dbReference type="ARBA" id="ARBA00022691"/>
    </source>
</evidence>
<dbReference type="SUPFAM" id="SSF53335">
    <property type="entry name" value="S-adenosyl-L-methionine-dependent methyltransferases"/>
    <property type="match status" value="1"/>
</dbReference>
<evidence type="ECO:0000313" key="6">
    <source>
        <dbReference type="EMBL" id="BAN06797.1"/>
    </source>
</evidence>
<accession>M5AEL2</accession>
<dbReference type="GO" id="GO:0032259">
    <property type="term" value="P:methylation"/>
    <property type="evidence" value="ECO:0007669"/>
    <property type="project" value="UniProtKB-KW"/>
</dbReference>
<dbReference type="HOGENOM" id="CLU_076542_0_0_9"/>
<keyword evidence="2 6" id="KW-0808">Transferase</keyword>
<protein>
    <submittedName>
        <fullName evidence="6">Menaquinone biosynthesis methyltransferase ubiE</fullName>
    </submittedName>
</protein>
<dbReference type="PANTHER" id="PTHR45277:SF1">
    <property type="entry name" value="EXPRESSED PROTEIN"/>
    <property type="match status" value="1"/>
</dbReference>
<evidence type="ECO:0000256" key="4">
    <source>
        <dbReference type="SAM" id="Phobius"/>
    </source>
</evidence>
<dbReference type="Pfam" id="PF08241">
    <property type="entry name" value="Methyltransf_11"/>
    <property type="match status" value="1"/>
</dbReference>
<dbReference type="GO" id="GO:0008757">
    <property type="term" value="F:S-adenosylmethionine-dependent methyltransferase activity"/>
    <property type="evidence" value="ECO:0007669"/>
    <property type="project" value="InterPro"/>
</dbReference>
<dbReference type="InterPro" id="IPR023576">
    <property type="entry name" value="UbiE/COQ5_MeTrFase_CS"/>
</dbReference>
<dbReference type="CDD" id="cd02440">
    <property type="entry name" value="AdoMet_MTases"/>
    <property type="match status" value="1"/>
</dbReference>
<keyword evidence="3" id="KW-0949">S-adenosyl-L-methionine</keyword>
<keyword evidence="4" id="KW-1133">Transmembrane helix</keyword>
<dbReference type="KEGG" id="lbk:LVISKB_1162"/>
<dbReference type="PATRIC" id="fig|1001583.3.peg.1148"/>
<name>M5AEL2_LEVBR</name>
<proteinExistence type="predicted"/>
<reference evidence="6 7" key="1">
    <citation type="journal article" date="2013" name="PLoS ONE">
        <title>Genomic Analysis by Deep Sequencing of the Probiotic Lactobacillus brevis KB290 Harboring Nine Plasmids Reveals Genomic Stability.</title>
        <authorList>
            <person name="Fukao M."/>
            <person name="Oshima K."/>
            <person name="Morita H."/>
            <person name="Toh H."/>
            <person name="Suda W."/>
            <person name="Kim S.W."/>
            <person name="Suzuki S."/>
            <person name="Yakabe T."/>
            <person name="Hattori M."/>
            <person name="Yajima N."/>
        </authorList>
    </citation>
    <scope>NUCLEOTIDE SEQUENCE [LARGE SCALE GENOMIC DNA]</scope>
    <source>
        <strain evidence="6 7">KB290</strain>
    </source>
</reference>
<feature type="transmembrane region" description="Helical" evidence="4">
    <location>
        <begin position="34"/>
        <end position="57"/>
    </location>
</feature>
<dbReference type="Gene3D" id="3.40.50.150">
    <property type="entry name" value="Vaccinia Virus protein VP39"/>
    <property type="match status" value="1"/>
</dbReference>
<keyword evidence="4" id="KW-0812">Transmembrane</keyword>